<dbReference type="PANTHER" id="PTHR12242">
    <property type="entry name" value="OS02G0130600 PROTEIN-RELATED"/>
    <property type="match status" value="1"/>
</dbReference>
<protein>
    <submittedName>
        <fullName evidence="4">Protein rolling stone-like</fullName>
    </submittedName>
</protein>
<keyword evidence="2" id="KW-0472">Membrane</keyword>
<evidence type="ECO:0000313" key="4">
    <source>
        <dbReference type="RefSeq" id="XP_035698551.1"/>
    </source>
</evidence>
<feature type="compositionally biased region" description="Low complexity" evidence="1">
    <location>
        <begin position="117"/>
        <end position="128"/>
    </location>
</feature>
<dbReference type="Pfam" id="PF21534">
    <property type="entry name" value="Rost"/>
    <property type="match status" value="2"/>
</dbReference>
<dbReference type="GeneID" id="118431428"/>
<sequence>MTCGQRMRSEFRLKSFGLTYNDLHVFTRTPWLSNQNQLPFLLYRLAVCLYHVVIYVGLRGALGGFQPLNLIYLTDWAYISLTLHTALNALLCLADYFNSRSQRGATSDESSDDVMDTGPTISPTTTGSNAAAQESIGQDSSQPLPIPWFYKLSWVLYNVAFSEGIHITILFWALIGGDSSDVSILMHAINSVTIVIDVMVSGFPCRLLHFVYPLTFGAVYILFTVVYWAAGGRGEDNLPFIYPYLDYGGNPVLAVIVAVLSVVVAMPLCHCVVFALALARESLVRLLQWRPPGDSQNVNVTGSVDTGLENHANSTCRSGTLTSIECTAL</sequence>
<dbReference type="InterPro" id="IPR049352">
    <property type="entry name" value="Rost"/>
</dbReference>
<dbReference type="KEGG" id="bfo:118431428"/>
<feature type="compositionally biased region" description="Polar residues" evidence="1">
    <location>
        <begin position="129"/>
        <end position="139"/>
    </location>
</feature>
<dbReference type="AlphaFoldDB" id="A0A9J7ND23"/>
<feature type="transmembrane region" description="Helical" evidence="2">
    <location>
        <begin position="252"/>
        <end position="279"/>
    </location>
</feature>
<evidence type="ECO:0000256" key="1">
    <source>
        <dbReference type="SAM" id="MobiDB-lite"/>
    </source>
</evidence>
<gene>
    <name evidence="4" type="primary">LOC118431428</name>
</gene>
<dbReference type="RefSeq" id="XP_035698551.1">
    <property type="nucleotide sequence ID" value="XM_035842658.1"/>
</dbReference>
<evidence type="ECO:0000256" key="2">
    <source>
        <dbReference type="SAM" id="Phobius"/>
    </source>
</evidence>
<feature type="region of interest" description="Disordered" evidence="1">
    <location>
        <begin position="104"/>
        <end position="139"/>
    </location>
</feature>
<feature type="transmembrane region" description="Helical" evidence="2">
    <location>
        <begin position="41"/>
        <end position="58"/>
    </location>
</feature>
<keyword evidence="3" id="KW-1185">Reference proteome</keyword>
<proteinExistence type="predicted"/>
<reference evidence="3" key="1">
    <citation type="journal article" date="2020" name="Nat. Ecol. Evol.">
        <title>Deeply conserved synteny resolves early events in vertebrate evolution.</title>
        <authorList>
            <person name="Simakov O."/>
            <person name="Marletaz F."/>
            <person name="Yue J.X."/>
            <person name="O'Connell B."/>
            <person name="Jenkins J."/>
            <person name="Brandt A."/>
            <person name="Calef R."/>
            <person name="Tung C.H."/>
            <person name="Huang T.K."/>
            <person name="Schmutz J."/>
            <person name="Satoh N."/>
            <person name="Yu J.K."/>
            <person name="Putnam N.H."/>
            <person name="Green R.E."/>
            <person name="Rokhsar D.S."/>
        </authorList>
    </citation>
    <scope>NUCLEOTIDE SEQUENCE [LARGE SCALE GENOMIC DNA]</scope>
    <source>
        <strain evidence="3">S238N-H82</strain>
    </source>
</reference>
<reference evidence="4" key="2">
    <citation type="submission" date="2025-08" db="UniProtKB">
        <authorList>
            <consortium name="RefSeq"/>
        </authorList>
    </citation>
    <scope>IDENTIFICATION</scope>
    <source>
        <strain evidence="4">S238N-H82</strain>
        <tissue evidence="4">Testes</tissue>
    </source>
</reference>
<name>A0A9J7ND23_BRAFL</name>
<feature type="transmembrane region" description="Helical" evidence="2">
    <location>
        <begin position="78"/>
        <end position="97"/>
    </location>
</feature>
<organism evidence="3 4">
    <name type="scientific">Branchiostoma floridae</name>
    <name type="common">Florida lancelet</name>
    <name type="synonym">Amphioxus</name>
    <dbReference type="NCBI Taxonomy" id="7739"/>
    <lineage>
        <taxon>Eukaryota</taxon>
        <taxon>Metazoa</taxon>
        <taxon>Chordata</taxon>
        <taxon>Cephalochordata</taxon>
        <taxon>Leptocardii</taxon>
        <taxon>Amphioxiformes</taxon>
        <taxon>Branchiostomatidae</taxon>
        <taxon>Branchiostoma</taxon>
    </lineage>
</organism>
<feature type="transmembrane region" description="Helical" evidence="2">
    <location>
        <begin position="210"/>
        <end position="230"/>
    </location>
</feature>
<dbReference type="GO" id="GO:0016020">
    <property type="term" value="C:membrane"/>
    <property type="evidence" value="ECO:0000318"/>
    <property type="project" value="GO_Central"/>
</dbReference>
<dbReference type="PANTHER" id="PTHR12242:SF45">
    <property type="entry name" value="MARVEL DOMAIN-CONTAINING PROTEIN"/>
    <property type="match status" value="1"/>
</dbReference>
<dbReference type="OrthoDB" id="419711at2759"/>
<keyword evidence="2" id="KW-0812">Transmembrane</keyword>
<accession>A0A9J7ND23</accession>
<evidence type="ECO:0000313" key="3">
    <source>
        <dbReference type="Proteomes" id="UP000001554"/>
    </source>
</evidence>
<dbReference type="OMA" id="IIVQFCD"/>
<feature type="transmembrane region" description="Helical" evidence="2">
    <location>
        <begin position="182"/>
        <end position="203"/>
    </location>
</feature>
<dbReference type="Proteomes" id="UP000001554">
    <property type="component" value="Chromosome 15"/>
</dbReference>
<keyword evidence="2" id="KW-1133">Transmembrane helix</keyword>
<feature type="transmembrane region" description="Helical" evidence="2">
    <location>
        <begin position="154"/>
        <end position="176"/>
    </location>
</feature>